<comment type="pathway">
    <text evidence="2">Cofactor biosynthesis; thiamine diphosphate biosynthesis; thiamine diphosphate from thiamine phosphate: step 1/1.</text>
</comment>
<gene>
    <name evidence="2 5" type="primary">thiL</name>
    <name evidence="5" type="ORF">RKA07_10860</name>
</gene>
<feature type="binding site" evidence="2">
    <location>
        <position position="211"/>
    </location>
    <ligand>
        <name>ATP</name>
        <dbReference type="ChEBI" id="CHEBI:30616"/>
    </ligand>
</feature>
<keyword evidence="1 2" id="KW-0784">Thiamine biosynthesis</keyword>
<keyword evidence="2 5" id="KW-0808">Transferase</keyword>
<comment type="caution">
    <text evidence="5">The sequence shown here is derived from an EMBL/GenBank/DDBJ whole genome shotgun (WGS) entry which is preliminary data.</text>
</comment>
<keyword evidence="2 5" id="KW-0418">Kinase</keyword>
<keyword evidence="6" id="KW-1185">Reference proteome</keyword>
<dbReference type="EC" id="2.7.4.16" evidence="2"/>
<dbReference type="SUPFAM" id="SSF55326">
    <property type="entry name" value="PurM N-terminal domain-like"/>
    <property type="match status" value="1"/>
</dbReference>
<evidence type="ECO:0000256" key="2">
    <source>
        <dbReference type="HAMAP-Rule" id="MF_02128"/>
    </source>
</evidence>
<organism evidence="5 6">
    <name type="scientific">Marinobacter xiaoshiensis</name>
    <dbReference type="NCBI Taxonomy" id="3073652"/>
    <lineage>
        <taxon>Bacteria</taxon>
        <taxon>Pseudomonadati</taxon>
        <taxon>Pseudomonadota</taxon>
        <taxon>Gammaproteobacteria</taxon>
        <taxon>Pseudomonadales</taxon>
        <taxon>Marinobacteraceae</taxon>
        <taxon>Marinobacter</taxon>
    </lineage>
</organism>
<dbReference type="EMBL" id="JAVMBO010000015">
    <property type="protein sequence ID" value="MDS1310588.1"/>
    <property type="molecule type" value="Genomic_DNA"/>
</dbReference>
<feature type="binding site" evidence="2">
    <location>
        <begin position="121"/>
        <end position="122"/>
    </location>
    <ligand>
        <name>ATP</name>
        <dbReference type="ChEBI" id="CHEBI:30616"/>
    </ligand>
</feature>
<dbReference type="CDD" id="cd02194">
    <property type="entry name" value="ThiL"/>
    <property type="match status" value="1"/>
</dbReference>
<comment type="miscellaneous">
    <text evidence="2">Reaction mechanism of ThiL seems to utilize a direct, inline transfer of the gamma-phosphate of ATP to TMP rather than a phosphorylated enzyme intermediate.</text>
</comment>
<evidence type="ECO:0000313" key="5">
    <source>
        <dbReference type="EMBL" id="MDS1310588.1"/>
    </source>
</evidence>
<reference evidence="5" key="1">
    <citation type="submission" date="2023-09" db="EMBL/GenBank/DDBJ databases">
        <title>Marinobacter sediminicola sp. nov. and Marinobacter maritimum sp. nov., isolated from marine sediment.</title>
        <authorList>
            <person name="An J."/>
        </authorList>
    </citation>
    <scope>NUCLEOTIDE SEQUENCE</scope>
    <source>
        <strain evidence="5">F60267</strain>
    </source>
</reference>
<dbReference type="PANTHER" id="PTHR30270:SF0">
    <property type="entry name" value="THIAMINE-MONOPHOSPHATE KINASE"/>
    <property type="match status" value="1"/>
</dbReference>
<dbReference type="RefSeq" id="WP_310966328.1">
    <property type="nucleotide sequence ID" value="NZ_JAVMBO010000015.1"/>
</dbReference>
<keyword evidence="2" id="KW-0067">ATP-binding</keyword>
<name>A0ABU2HIK1_9GAMM</name>
<dbReference type="Gene3D" id="3.30.1330.10">
    <property type="entry name" value="PurM-like, N-terminal domain"/>
    <property type="match status" value="1"/>
</dbReference>
<evidence type="ECO:0000256" key="1">
    <source>
        <dbReference type="ARBA" id="ARBA00022977"/>
    </source>
</evidence>
<keyword evidence="2" id="KW-0479">Metal-binding</keyword>
<dbReference type="GO" id="GO:0009030">
    <property type="term" value="F:thiamine-phosphate kinase activity"/>
    <property type="evidence" value="ECO:0007669"/>
    <property type="project" value="UniProtKB-EC"/>
</dbReference>
<dbReference type="Pfam" id="PF00586">
    <property type="entry name" value="AIRS"/>
    <property type="match status" value="1"/>
</dbReference>
<dbReference type="InterPro" id="IPR036921">
    <property type="entry name" value="PurM-like_N_sf"/>
</dbReference>
<dbReference type="InterPro" id="IPR016188">
    <property type="entry name" value="PurM-like_N"/>
</dbReference>
<evidence type="ECO:0000259" key="3">
    <source>
        <dbReference type="Pfam" id="PF00586"/>
    </source>
</evidence>
<feature type="binding site" evidence="2">
    <location>
        <position position="75"/>
    </location>
    <ligand>
        <name>Mg(2+)</name>
        <dbReference type="ChEBI" id="CHEBI:18420"/>
        <label>2</label>
    </ligand>
</feature>
<feature type="binding site" evidence="2">
    <location>
        <position position="47"/>
    </location>
    <ligand>
        <name>Mg(2+)</name>
        <dbReference type="ChEBI" id="CHEBI:18420"/>
        <label>2</label>
    </ligand>
</feature>
<dbReference type="InterPro" id="IPR036676">
    <property type="entry name" value="PurM-like_C_sf"/>
</dbReference>
<dbReference type="NCBIfam" id="TIGR01379">
    <property type="entry name" value="thiL"/>
    <property type="match status" value="1"/>
</dbReference>
<feature type="binding site" evidence="2">
    <location>
        <position position="47"/>
    </location>
    <ligand>
        <name>Mg(2+)</name>
        <dbReference type="ChEBI" id="CHEBI:18420"/>
        <label>1</label>
    </ligand>
</feature>
<dbReference type="SUPFAM" id="SSF56042">
    <property type="entry name" value="PurM C-terminal domain-like"/>
    <property type="match status" value="1"/>
</dbReference>
<evidence type="ECO:0000259" key="4">
    <source>
        <dbReference type="Pfam" id="PF02769"/>
    </source>
</evidence>
<feature type="binding site" evidence="2">
    <location>
        <position position="54"/>
    </location>
    <ligand>
        <name>substrate</name>
    </ligand>
</feature>
<feature type="binding site" evidence="2">
    <location>
        <position position="75"/>
    </location>
    <ligand>
        <name>Mg(2+)</name>
        <dbReference type="ChEBI" id="CHEBI:18420"/>
        <label>4</label>
    </ligand>
</feature>
<feature type="binding site" evidence="2">
    <location>
        <position position="311"/>
    </location>
    <ligand>
        <name>substrate</name>
    </ligand>
</feature>
<feature type="binding site" evidence="2">
    <location>
        <position position="75"/>
    </location>
    <ligand>
        <name>Mg(2+)</name>
        <dbReference type="ChEBI" id="CHEBI:18420"/>
        <label>3</label>
    </ligand>
</feature>
<dbReference type="InterPro" id="IPR006283">
    <property type="entry name" value="ThiL-like"/>
</dbReference>
<feature type="binding site" evidence="2">
    <location>
        <position position="30"/>
    </location>
    <ligand>
        <name>Mg(2+)</name>
        <dbReference type="ChEBI" id="CHEBI:18420"/>
        <label>3</label>
    </ligand>
</feature>
<feature type="domain" description="PurM-like N-terminal" evidence="3">
    <location>
        <begin position="28"/>
        <end position="138"/>
    </location>
</feature>
<dbReference type="PIRSF" id="PIRSF005303">
    <property type="entry name" value="Thiam_monoph_kin"/>
    <property type="match status" value="1"/>
</dbReference>
<feature type="binding site" evidence="2">
    <location>
        <position position="259"/>
    </location>
    <ligand>
        <name>substrate</name>
    </ligand>
</feature>
<keyword evidence="2" id="KW-0460">Magnesium</keyword>
<feature type="domain" description="PurM-like C-terminal" evidence="4">
    <location>
        <begin position="151"/>
        <end position="297"/>
    </location>
</feature>
<feature type="binding site" evidence="2">
    <location>
        <position position="45"/>
    </location>
    <ligand>
        <name>Mg(2+)</name>
        <dbReference type="ChEBI" id="CHEBI:18420"/>
        <label>4</label>
    </ligand>
</feature>
<feature type="binding site" evidence="2">
    <location>
        <position position="30"/>
    </location>
    <ligand>
        <name>Mg(2+)</name>
        <dbReference type="ChEBI" id="CHEBI:18420"/>
        <label>4</label>
    </ligand>
</feature>
<comment type="catalytic activity">
    <reaction evidence="2">
        <text>thiamine phosphate + ATP = thiamine diphosphate + ADP</text>
        <dbReference type="Rhea" id="RHEA:15913"/>
        <dbReference type="ChEBI" id="CHEBI:30616"/>
        <dbReference type="ChEBI" id="CHEBI:37575"/>
        <dbReference type="ChEBI" id="CHEBI:58937"/>
        <dbReference type="ChEBI" id="CHEBI:456216"/>
        <dbReference type="EC" id="2.7.4.16"/>
    </reaction>
</comment>
<feature type="binding site" evidence="2">
    <location>
        <position position="209"/>
    </location>
    <ligand>
        <name>Mg(2+)</name>
        <dbReference type="ChEBI" id="CHEBI:18420"/>
        <label>3</label>
    </ligand>
</feature>
<dbReference type="Proteomes" id="UP001267407">
    <property type="component" value="Unassembled WGS sequence"/>
</dbReference>
<comment type="similarity">
    <text evidence="2">Belongs to the thiamine-monophosphate kinase family.</text>
</comment>
<dbReference type="HAMAP" id="MF_02128">
    <property type="entry name" value="TMP_kinase"/>
    <property type="match status" value="1"/>
</dbReference>
<comment type="function">
    <text evidence="2">Catalyzes the ATP-dependent phosphorylation of thiamine-monophosphate (TMP) to form thiamine-pyrophosphate (TPP), the active form of vitamin B1.</text>
</comment>
<feature type="binding site" evidence="2">
    <location>
        <position position="146"/>
    </location>
    <ligand>
        <name>ATP</name>
        <dbReference type="ChEBI" id="CHEBI:30616"/>
    </ligand>
</feature>
<dbReference type="InterPro" id="IPR010918">
    <property type="entry name" value="PurM-like_C_dom"/>
</dbReference>
<feature type="binding site" evidence="2">
    <location>
        <position position="122"/>
    </location>
    <ligand>
        <name>Mg(2+)</name>
        <dbReference type="ChEBI" id="CHEBI:18420"/>
        <label>1</label>
    </ligand>
</feature>
<sequence length="318" mass="33339">MGEFELIRQYFMPLARLHGSRSVLLGPGDDCAIQSIPPGSDLVFSIDTLVEGVHFPIGYRPDFLGWRALAVATSDLAAMGAEPACFTLALTLPEVDEPWLRGFARGLGRAAESFGLVLAGGDTTRGPLALSLQVHGLVEQGLAIRRAGASVGDLVVVSGTLGDAGAALDYLDALSPSEDEQCVLEQYHHPQPRLKLGIALRGLATAAIDVSDGLLADLNHILESSGVGANIVRAQVPVSLALARLKGDAAVDYALNSGDDYELCATIPEATWATAPEALKQHFTVVGAIEPAPGLRLDGIDVASGSEATGFDHFRRRA</sequence>
<evidence type="ECO:0000313" key="6">
    <source>
        <dbReference type="Proteomes" id="UP001267407"/>
    </source>
</evidence>
<proteinExistence type="inferred from homology"/>
<keyword evidence="2" id="KW-0547">Nucleotide-binding</keyword>
<dbReference type="Pfam" id="PF02769">
    <property type="entry name" value="AIRS_C"/>
    <property type="match status" value="1"/>
</dbReference>
<comment type="caution">
    <text evidence="2">Lacks conserved residue(s) required for the propagation of feature annotation.</text>
</comment>
<dbReference type="PANTHER" id="PTHR30270">
    <property type="entry name" value="THIAMINE-MONOPHOSPHATE KINASE"/>
    <property type="match status" value="1"/>
</dbReference>
<protein>
    <recommendedName>
        <fullName evidence="2">Thiamine-monophosphate kinase</fullName>
        <shortName evidence="2">TMP kinase</shortName>
        <shortName evidence="2">Thiamine-phosphate kinase</shortName>
        <ecNumber evidence="2">2.7.4.16</ecNumber>
    </recommendedName>
</protein>
<feature type="binding site" evidence="2">
    <location>
        <position position="212"/>
    </location>
    <ligand>
        <name>Mg(2+)</name>
        <dbReference type="ChEBI" id="CHEBI:18420"/>
        <label>5</label>
    </ligand>
</feature>
<dbReference type="Gene3D" id="3.90.650.10">
    <property type="entry name" value="PurM-like C-terminal domain"/>
    <property type="match status" value="1"/>
</dbReference>
<accession>A0ABU2HIK1</accession>